<dbReference type="AlphaFoldDB" id="A0A9W8V6V4"/>
<dbReference type="InterPro" id="IPR002575">
    <property type="entry name" value="Aminoglycoside_PTrfase"/>
</dbReference>
<evidence type="ECO:0000313" key="2">
    <source>
        <dbReference type="EMBL" id="KAJ4244771.1"/>
    </source>
</evidence>
<comment type="caution">
    <text evidence="2">The sequence shown here is derived from an EMBL/GenBank/DDBJ whole genome shotgun (WGS) entry which is preliminary data.</text>
</comment>
<reference evidence="2" key="1">
    <citation type="submission" date="2022-09" db="EMBL/GenBank/DDBJ databases">
        <title>Fusarium specimens isolated from Avocado Roots.</title>
        <authorList>
            <person name="Stajich J."/>
            <person name="Roper C."/>
            <person name="Heimlech-Rivalta G."/>
        </authorList>
    </citation>
    <scope>NUCLEOTIDE SEQUENCE</scope>
    <source>
        <strain evidence="2">CF00136</strain>
    </source>
</reference>
<protein>
    <recommendedName>
        <fullName evidence="1">Aminoglycoside phosphotransferase domain-containing protein</fullName>
    </recommendedName>
</protein>
<dbReference type="EMBL" id="JAOQAZ010000049">
    <property type="protein sequence ID" value="KAJ4244771.1"/>
    <property type="molecule type" value="Genomic_DNA"/>
</dbReference>
<dbReference type="OrthoDB" id="3945418at2759"/>
<evidence type="ECO:0000259" key="1">
    <source>
        <dbReference type="Pfam" id="PF01636"/>
    </source>
</evidence>
<dbReference type="Proteomes" id="UP001152049">
    <property type="component" value="Unassembled WGS sequence"/>
</dbReference>
<dbReference type="Pfam" id="PF01636">
    <property type="entry name" value="APH"/>
    <property type="match status" value="1"/>
</dbReference>
<name>A0A9W8V6V4_9HYPO</name>
<keyword evidence="3" id="KW-1185">Reference proteome</keyword>
<dbReference type="SUPFAM" id="SSF56112">
    <property type="entry name" value="Protein kinase-like (PK-like)"/>
    <property type="match status" value="1"/>
</dbReference>
<proteinExistence type="predicted"/>
<dbReference type="InterPro" id="IPR011009">
    <property type="entry name" value="Kinase-like_dom_sf"/>
</dbReference>
<evidence type="ECO:0000313" key="3">
    <source>
        <dbReference type="Proteomes" id="UP001152049"/>
    </source>
</evidence>
<organism evidence="2 3">
    <name type="scientific">Fusarium torreyae</name>
    <dbReference type="NCBI Taxonomy" id="1237075"/>
    <lineage>
        <taxon>Eukaryota</taxon>
        <taxon>Fungi</taxon>
        <taxon>Dikarya</taxon>
        <taxon>Ascomycota</taxon>
        <taxon>Pezizomycotina</taxon>
        <taxon>Sordariomycetes</taxon>
        <taxon>Hypocreomycetidae</taxon>
        <taxon>Hypocreales</taxon>
        <taxon>Nectriaceae</taxon>
        <taxon>Fusarium</taxon>
    </lineage>
</organism>
<dbReference type="Gene3D" id="3.90.1200.10">
    <property type="match status" value="1"/>
</dbReference>
<gene>
    <name evidence="2" type="ORF">NW762_014348</name>
</gene>
<feature type="domain" description="Aminoglycoside phosphotransferase" evidence="1">
    <location>
        <begin position="62"/>
        <end position="309"/>
    </location>
</feature>
<dbReference type="Gene3D" id="3.30.200.20">
    <property type="entry name" value="Phosphorylase Kinase, domain 1"/>
    <property type="match status" value="1"/>
</dbReference>
<accession>A0A9W8V6V4</accession>
<sequence>MTAGVSPDVIRQKVSTWLNTTPYATASLEPLVGGQSNFTYLGNLLRPLQDGTTKVVVKHGEPYMARHPANAVTLSRCDVEAECLAELAGSEARLGQAGSTPYTVTTTKLYSYDTTTNTLVLEYIPNTIDLKSLSLNHFTSPTPEFLRRPAHDLGKALAEYIVRFHTMTRKTVQDWAAHRNIERHTNLDAVLNHSDDMQKLKHYINFDWLIDRIDQFPDILTEAKDTFLEIKHRALQELSNPSPDLTIIHGDFCPQNILQEDTPLEPGAAKTMYVVDWENAQLGVPSLDHGEMLGEMYVLWLCNRVDAGLWMFQGYAEGLGPQSEASVWRNAIQLGVHLLSFGTLASGWDTPGKVEDMARLARDIIVKAWNKDRAWFEQSDLACLFTGIPEK</sequence>